<reference evidence="3 4" key="1">
    <citation type="submission" date="2016-05" db="EMBL/GenBank/DDBJ databases">
        <authorList>
            <person name="Prochazka B."/>
            <person name="Indra A."/>
            <person name="Hasenberger P."/>
            <person name="Blaschitz M."/>
            <person name="Wagner L."/>
            <person name="Wewalka G."/>
            <person name="Sorschag S."/>
            <person name="Schmid D."/>
            <person name="Ruppitsch W."/>
        </authorList>
    </citation>
    <scope>NUCLEOTIDE SEQUENCE [LARGE SCALE GENOMIC DNA]</scope>
    <source>
        <strain evidence="3 4">974010_12</strain>
    </source>
</reference>
<organism evidence="3 4">
    <name type="scientific">Legionella jamestowniensis</name>
    <dbReference type="NCBI Taxonomy" id="455"/>
    <lineage>
        <taxon>Bacteria</taxon>
        <taxon>Pseudomonadati</taxon>
        <taxon>Pseudomonadota</taxon>
        <taxon>Gammaproteobacteria</taxon>
        <taxon>Legionellales</taxon>
        <taxon>Legionellaceae</taxon>
        <taxon>Legionella</taxon>
    </lineage>
</organism>
<dbReference type="Gene3D" id="1.10.443.10">
    <property type="entry name" value="Intergrase catalytic core"/>
    <property type="match status" value="1"/>
</dbReference>
<evidence type="ECO:0000256" key="1">
    <source>
        <dbReference type="ARBA" id="ARBA00023172"/>
    </source>
</evidence>
<feature type="domain" description="Tyr recombinase" evidence="2">
    <location>
        <begin position="15"/>
        <end position="56"/>
    </location>
</feature>
<evidence type="ECO:0000313" key="3">
    <source>
        <dbReference type="EMBL" id="OCH97954.1"/>
    </source>
</evidence>
<comment type="caution">
    <text evidence="3">The sequence shown here is derived from an EMBL/GenBank/DDBJ whole genome shotgun (WGS) entry which is preliminary data.</text>
</comment>
<dbReference type="Proteomes" id="UP000093336">
    <property type="component" value="Unassembled WGS sequence"/>
</dbReference>
<dbReference type="EMBL" id="LYOZ01000018">
    <property type="protein sequence ID" value="OCH97954.1"/>
    <property type="molecule type" value="Genomic_DNA"/>
</dbReference>
<protein>
    <recommendedName>
        <fullName evidence="2">Tyr recombinase domain-containing protein</fullName>
    </recommendedName>
</protein>
<accession>A0ABX2XTJ0</accession>
<evidence type="ECO:0000313" key="4">
    <source>
        <dbReference type="Proteomes" id="UP000093336"/>
    </source>
</evidence>
<sequence length="61" mass="6966">MVRLSILILGVLILVHPHMLRHSTGFKPANDGQDIRSIQHYLGQKNIQNTVRYTEIFEVPG</sequence>
<gene>
    <name evidence="3" type="ORF">A8135_01655</name>
</gene>
<dbReference type="InterPro" id="IPR013762">
    <property type="entry name" value="Integrase-like_cat_sf"/>
</dbReference>
<keyword evidence="1" id="KW-0233">DNA recombination</keyword>
<proteinExistence type="predicted"/>
<evidence type="ECO:0000259" key="2">
    <source>
        <dbReference type="Pfam" id="PF00589"/>
    </source>
</evidence>
<name>A0ABX2XTJ0_9GAMM</name>
<keyword evidence="4" id="KW-1185">Reference proteome</keyword>
<dbReference type="SUPFAM" id="SSF56349">
    <property type="entry name" value="DNA breaking-rejoining enzymes"/>
    <property type="match status" value="1"/>
</dbReference>
<dbReference type="InterPro" id="IPR002104">
    <property type="entry name" value="Integrase_catalytic"/>
</dbReference>
<dbReference type="InterPro" id="IPR011010">
    <property type="entry name" value="DNA_brk_join_enz"/>
</dbReference>
<dbReference type="Pfam" id="PF00589">
    <property type="entry name" value="Phage_integrase"/>
    <property type="match status" value="1"/>
</dbReference>